<keyword evidence="2" id="KW-0732">Signal</keyword>
<dbReference type="PANTHER" id="PTHR42928:SF5">
    <property type="entry name" value="BLR1237 PROTEIN"/>
    <property type="match status" value="1"/>
</dbReference>
<dbReference type="EMBL" id="CP035503">
    <property type="protein sequence ID" value="QDL38624.1"/>
    <property type="molecule type" value="Genomic_DNA"/>
</dbReference>
<evidence type="ECO:0000313" key="3">
    <source>
        <dbReference type="EMBL" id="QDL38624.1"/>
    </source>
</evidence>
<proteinExistence type="inferred from homology"/>
<feature type="chain" id="PRO_5021840563" evidence="2">
    <location>
        <begin position="24"/>
        <end position="323"/>
    </location>
</feature>
<feature type="signal peptide" evidence="2">
    <location>
        <begin position="1"/>
        <end position="23"/>
    </location>
</feature>
<dbReference type="RefSeq" id="WP_142820064.1">
    <property type="nucleotide sequence ID" value="NZ_CP035503.1"/>
</dbReference>
<sequence length="323" mass="33634">MKRRNFCALIVTLAASASPALQAQEKYPSRPIRIIVPFTAGGVGDTVARIISQPLGELLGQSVIVENRPGGDSVTGTEYAARMPPDGYTILQVSTPQTINMVLREKPRYDLLRDFAPVARVAGSTLVLVVPATASPRSVADLIAYGKTKPGGLSYGSGAVGSVGHLSGELLKRAGGVTALHVPYKGNSAVIPDLVGGRLDFFFASQPEAVQGVAGGHLRALAVTATRRVPTFPDVPTMIESGFPGFDPASNYGYLVPAGTPAPVVRQLGDAIGKVVASPAVQERFQALGLTSSFGGPDELAATLKGEIARWGQVVKAANIRPE</sequence>
<dbReference type="PIRSF" id="PIRSF017082">
    <property type="entry name" value="YflP"/>
    <property type="match status" value="1"/>
</dbReference>
<evidence type="ECO:0000256" key="1">
    <source>
        <dbReference type="ARBA" id="ARBA00006987"/>
    </source>
</evidence>
<organism evidence="3 4">
    <name type="scientific">Rhodoferax sediminis</name>
    <dbReference type="NCBI Taxonomy" id="2509614"/>
    <lineage>
        <taxon>Bacteria</taxon>
        <taxon>Pseudomonadati</taxon>
        <taxon>Pseudomonadota</taxon>
        <taxon>Betaproteobacteria</taxon>
        <taxon>Burkholderiales</taxon>
        <taxon>Comamonadaceae</taxon>
        <taxon>Rhodoferax</taxon>
    </lineage>
</organism>
<dbReference type="KEGG" id="rhf:EUB48_16005"/>
<dbReference type="Gene3D" id="3.40.190.150">
    <property type="entry name" value="Bordetella uptake gene, domain 1"/>
    <property type="match status" value="1"/>
</dbReference>
<dbReference type="InterPro" id="IPR005064">
    <property type="entry name" value="BUG"/>
</dbReference>
<dbReference type="Proteomes" id="UP000316798">
    <property type="component" value="Chromosome"/>
</dbReference>
<dbReference type="PANTHER" id="PTHR42928">
    <property type="entry name" value="TRICARBOXYLATE-BINDING PROTEIN"/>
    <property type="match status" value="1"/>
</dbReference>
<name>A0A515DDY3_9BURK</name>
<comment type="similarity">
    <text evidence="1">Belongs to the UPF0065 (bug) family.</text>
</comment>
<accession>A0A515DDY3</accession>
<evidence type="ECO:0000256" key="2">
    <source>
        <dbReference type="SAM" id="SignalP"/>
    </source>
</evidence>
<dbReference type="SUPFAM" id="SSF53850">
    <property type="entry name" value="Periplasmic binding protein-like II"/>
    <property type="match status" value="1"/>
</dbReference>
<dbReference type="Pfam" id="PF03401">
    <property type="entry name" value="TctC"/>
    <property type="match status" value="1"/>
</dbReference>
<dbReference type="CDD" id="cd07012">
    <property type="entry name" value="PBP2_Bug_TTT"/>
    <property type="match status" value="1"/>
</dbReference>
<evidence type="ECO:0000313" key="4">
    <source>
        <dbReference type="Proteomes" id="UP000316798"/>
    </source>
</evidence>
<dbReference type="AlphaFoldDB" id="A0A515DDY3"/>
<protein>
    <submittedName>
        <fullName evidence="3">Tripartite tricarboxylate transporter substrate binding protein</fullName>
    </submittedName>
</protein>
<gene>
    <name evidence="3" type="ORF">EUB48_16005</name>
</gene>
<keyword evidence="4" id="KW-1185">Reference proteome</keyword>
<dbReference type="Gene3D" id="3.40.190.10">
    <property type="entry name" value="Periplasmic binding protein-like II"/>
    <property type="match status" value="1"/>
</dbReference>
<dbReference type="OrthoDB" id="8959114at2"/>
<reference evidence="3 4" key="1">
    <citation type="submission" date="2019-01" db="EMBL/GenBank/DDBJ databases">
        <title>Genomic insights into a novel species Rhodoferax sp.</title>
        <authorList>
            <person name="Jin L."/>
        </authorList>
    </citation>
    <scope>NUCLEOTIDE SEQUENCE [LARGE SCALE GENOMIC DNA]</scope>
    <source>
        <strain evidence="3 4">CHu59-6-5</strain>
    </source>
</reference>
<dbReference type="InterPro" id="IPR042100">
    <property type="entry name" value="Bug_dom1"/>
</dbReference>